<dbReference type="InParanoid" id="A0A139WIE7"/>
<keyword evidence="3" id="KW-1185">Reference proteome</keyword>
<sequence>MKSFFVLIFGVSLAHFGQCAEEPTSSPPLPDPSEDMRVLDDTIAKFGPPQDYKLMGFPGPEIALDEEKYVHKNNLELKGSGNYTLKTRTVTPYWSYNRHYEDVKMPQSFDQPPDIKGQFSKHFGRKSGGFYIRTIGYKIDENGYRQFLLDLTKVETTLKKVFRPSLYYCSGNTNNLVFSFLGPTGTANASTTVVTPLTGNVLKQNNNNMKLFFVIIVTSSLHLSRCAKEPGTQSVTKNPADATEDLRVLNEAIAMYGPPQDYKKLGFPGPKIALDSEKYTYFNQLQYENGSDNYILRIRTITPNFSYLGHYEEVKMPDNFTQFPEIKGQVGEHFARKNGGFYVRTIGYKVDENGYRQFLLDLTIANTITKEVTESPTAPLTYCGVDYLYTVGFGGTTTTSAGSSASSYGGFGGGTQAKTTISSTVLLTLTGGNTLG</sequence>
<reference evidence="2 3" key="1">
    <citation type="journal article" date="2008" name="Nature">
        <title>The genome of the model beetle and pest Tribolium castaneum.</title>
        <authorList>
            <consortium name="Tribolium Genome Sequencing Consortium"/>
            <person name="Richards S."/>
            <person name="Gibbs R.A."/>
            <person name="Weinstock G.M."/>
            <person name="Brown S.J."/>
            <person name="Denell R."/>
            <person name="Beeman R.W."/>
            <person name="Gibbs R."/>
            <person name="Beeman R.W."/>
            <person name="Brown S.J."/>
            <person name="Bucher G."/>
            <person name="Friedrich M."/>
            <person name="Grimmelikhuijzen C.J."/>
            <person name="Klingler M."/>
            <person name="Lorenzen M."/>
            <person name="Richards S."/>
            <person name="Roth S."/>
            <person name="Schroder R."/>
            <person name="Tautz D."/>
            <person name="Zdobnov E.M."/>
            <person name="Muzny D."/>
            <person name="Gibbs R.A."/>
            <person name="Weinstock G.M."/>
            <person name="Attaway T."/>
            <person name="Bell S."/>
            <person name="Buhay C.J."/>
            <person name="Chandrabose M.N."/>
            <person name="Chavez D."/>
            <person name="Clerk-Blankenburg K.P."/>
            <person name="Cree A."/>
            <person name="Dao M."/>
            <person name="Davis C."/>
            <person name="Chacko J."/>
            <person name="Dinh H."/>
            <person name="Dugan-Rocha S."/>
            <person name="Fowler G."/>
            <person name="Garner T.T."/>
            <person name="Garnes J."/>
            <person name="Gnirke A."/>
            <person name="Hawes A."/>
            <person name="Hernandez J."/>
            <person name="Hines S."/>
            <person name="Holder M."/>
            <person name="Hume J."/>
            <person name="Jhangiani S.N."/>
            <person name="Joshi V."/>
            <person name="Khan Z.M."/>
            <person name="Jackson L."/>
            <person name="Kovar C."/>
            <person name="Kowis A."/>
            <person name="Lee S."/>
            <person name="Lewis L.R."/>
            <person name="Margolis J."/>
            <person name="Morgan M."/>
            <person name="Nazareth L.V."/>
            <person name="Nguyen N."/>
            <person name="Okwuonu G."/>
            <person name="Parker D."/>
            <person name="Richards S."/>
            <person name="Ruiz S.J."/>
            <person name="Santibanez J."/>
            <person name="Savard J."/>
            <person name="Scherer S.E."/>
            <person name="Schneider B."/>
            <person name="Sodergren E."/>
            <person name="Tautz D."/>
            <person name="Vattahil S."/>
            <person name="Villasana D."/>
            <person name="White C.S."/>
            <person name="Wright R."/>
            <person name="Park Y."/>
            <person name="Beeman R.W."/>
            <person name="Lord J."/>
            <person name="Oppert B."/>
            <person name="Lorenzen M."/>
            <person name="Brown S."/>
            <person name="Wang L."/>
            <person name="Savard J."/>
            <person name="Tautz D."/>
            <person name="Richards S."/>
            <person name="Weinstock G."/>
            <person name="Gibbs R.A."/>
            <person name="Liu Y."/>
            <person name="Worley K."/>
            <person name="Weinstock G."/>
            <person name="Elsik C.G."/>
            <person name="Reese J.T."/>
            <person name="Elhaik E."/>
            <person name="Landan G."/>
            <person name="Graur D."/>
            <person name="Arensburger P."/>
            <person name="Atkinson P."/>
            <person name="Beeman R.W."/>
            <person name="Beidler J."/>
            <person name="Brown S.J."/>
            <person name="Demuth J.P."/>
            <person name="Drury D.W."/>
            <person name="Du Y.Z."/>
            <person name="Fujiwara H."/>
            <person name="Lorenzen M."/>
            <person name="Maselli V."/>
            <person name="Osanai M."/>
            <person name="Park Y."/>
            <person name="Robertson H.M."/>
            <person name="Tu Z."/>
            <person name="Wang J.J."/>
            <person name="Wang S."/>
            <person name="Richards S."/>
            <person name="Song H."/>
            <person name="Zhang L."/>
            <person name="Sodergren E."/>
            <person name="Werner D."/>
            <person name="Stanke M."/>
            <person name="Morgenstern B."/>
            <person name="Solovyev V."/>
            <person name="Kosarev P."/>
            <person name="Brown G."/>
            <person name="Chen H.C."/>
            <person name="Ermolaeva O."/>
            <person name="Hlavina W."/>
            <person name="Kapustin Y."/>
            <person name="Kiryutin B."/>
            <person name="Kitts P."/>
            <person name="Maglott D."/>
            <person name="Pruitt K."/>
            <person name="Sapojnikov V."/>
            <person name="Souvorov A."/>
            <person name="Mackey A.J."/>
            <person name="Waterhouse R.M."/>
            <person name="Wyder S."/>
            <person name="Zdobnov E.M."/>
            <person name="Zdobnov E.M."/>
            <person name="Wyder S."/>
            <person name="Kriventseva E.V."/>
            <person name="Kadowaki T."/>
            <person name="Bork P."/>
            <person name="Aranda M."/>
            <person name="Bao R."/>
            <person name="Beermann A."/>
            <person name="Berns N."/>
            <person name="Bolognesi R."/>
            <person name="Bonneton F."/>
            <person name="Bopp D."/>
            <person name="Brown S.J."/>
            <person name="Bucher G."/>
            <person name="Butts T."/>
            <person name="Chaumot A."/>
            <person name="Denell R.E."/>
            <person name="Ferrier D.E."/>
            <person name="Friedrich M."/>
            <person name="Gordon C.M."/>
            <person name="Jindra M."/>
            <person name="Klingler M."/>
            <person name="Lan Q."/>
            <person name="Lattorff H.M."/>
            <person name="Laudet V."/>
            <person name="von Levetsow C."/>
            <person name="Liu Z."/>
            <person name="Lutz R."/>
            <person name="Lynch J.A."/>
            <person name="da Fonseca R.N."/>
            <person name="Posnien N."/>
            <person name="Reuter R."/>
            <person name="Roth S."/>
            <person name="Savard J."/>
            <person name="Schinko J.B."/>
            <person name="Schmitt C."/>
            <person name="Schoppmeier M."/>
            <person name="Schroder R."/>
            <person name="Shippy T.D."/>
            <person name="Simonnet F."/>
            <person name="Marques-Souza H."/>
            <person name="Tautz D."/>
            <person name="Tomoyasu Y."/>
            <person name="Trauner J."/>
            <person name="Van der Zee M."/>
            <person name="Vervoort M."/>
            <person name="Wittkopp N."/>
            <person name="Wimmer E.A."/>
            <person name="Yang X."/>
            <person name="Jones A.K."/>
            <person name="Sattelle D.B."/>
            <person name="Ebert P.R."/>
            <person name="Nelson D."/>
            <person name="Scott J.G."/>
            <person name="Beeman R.W."/>
            <person name="Muthukrishnan S."/>
            <person name="Kramer K.J."/>
            <person name="Arakane Y."/>
            <person name="Beeman R.W."/>
            <person name="Zhu Q."/>
            <person name="Hogenkamp D."/>
            <person name="Dixit R."/>
            <person name="Oppert B."/>
            <person name="Jiang H."/>
            <person name="Zou Z."/>
            <person name="Marshall J."/>
            <person name="Elpidina E."/>
            <person name="Vinokurov K."/>
            <person name="Oppert C."/>
            <person name="Zou Z."/>
            <person name="Evans J."/>
            <person name="Lu Z."/>
            <person name="Zhao P."/>
            <person name="Sumathipala N."/>
            <person name="Altincicek B."/>
            <person name="Vilcinskas A."/>
            <person name="Williams M."/>
            <person name="Hultmark D."/>
            <person name="Hetru C."/>
            <person name="Jiang H."/>
            <person name="Grimmelikhuijzen C.J."/>
            <person name="Hauser F."/>
            <person name="Cazzamali G."/>
            <person name="Williamson M."/>
            <person name="Park Y."/>
            <person name="Li B."/>
            <person name="Tanaka Y."/>
            <person name="Predel R."/>
            <person name="Neupert S."/>
            <person name="Schachtner J."/>
            <person name="Verleyen P."/>
            <person name="Raible F."/>
            <person name="Bork P."/>
            <person name="Friedrich M."/>
            <person name="Walden K.K."/>
            <person name="Robertson H.M."/>
            <person name="Angeli S."/>
            <person name="Foret S."/>
            <person name="Bucher G."/>
            <person name="Schuetz S."/>
            <person name="Maleszka R."/>
            <person name="Wimmer E.A."/>
            <person name="Beeman R.W."/>
            <person name="Lorenzen M."/>
            <person name="Tomoyasu Y."/>
            <person name="Miller S.C."/>
            <person name="Grossmann D."/>
            <person name="Bucher G."/>
        </authorList>
    </citation>
    <scope>NUCLEOTIDE SEQUENCE [LARGE SCALE GENOMIC DNA]</scope>
    <source>
        <strain evidence="2 3">Georgia GA2</strain>
    </source>
</reference>
<dbReference type="AlphaFoldDB" id="A0A139WIE7"/>
<organism evidence="2 3">
    <name type="scientific">Tribolium castaneum</name>
    <name type="common">Red flour beetle</name>
    <dbReference type="NCBI Taxonomy" id="7070"/>
    <lineage>
        <taxon>Eukaryota</taxon>
        <taxon>Metazoa</taxon>
        <taxon>Ecdysozoa</taxon>
        <taxon>Arthropoda</taxon>
        <taxon>Hexapoda</taxon>
        <taxon>Insecta</taxon>
        <taxon>Pterygota</taxon>
        <taxon>Neoptera</taxon>
        <taxon>Endopterygota</taxon>
        <taxon>Coleoptera</taxon>
        <taxon>Polyphaga</taxon>
        <taxon>Cucujiformia</taxon>
        <taxon>Tenebrionidae</taxon>
        <taxon>Tenebrionidae incertae sedis</taxon>
        <taxon>Tribolium</taxon>
    </lineage>
</organism>
<evidence type="ECO:0000256" key="1">
    <source>
        <dbReference type="SAM" id="SignalP"/>
    </source>
</evidence>
<gene>
    <name evidence="2" type="primary">AUGUSTUS-3.0.2_33000</name>
    <name evidence="2" type="ORF">TcasGA2_TC033000</name>
</gene>
<feature type="signal peptide" evidence="1">
    <location>
        <begin position="1"/>
        <end position="19"/>
    </location>
</feature>
<dbReference type="eggNOG" id="ENOG502QTNN">
    <property type="taxonomic scope" value="Eukaryota"/>
</dbReference>
<reference evidence="2 3" key="2">
    <citation type="journal article" date="2010" name="Nucleic Acids Res.">
        <title>BeetleBase in 2010: revisions to provide comprehensive genomic information for Tribolium castaneum.</title>
        <authorList>
            <person name="Kim H.S."/>
            <person name="Murphy T."/>
            <person name="Xia J."/>
            <person name="Caragea D."/>
            <person name="Park Y."/>
            <person name="Beeman R.W."/>
            <person name="Lorenzen M.D."/>
            <person name="Butcher S."/>
            <person name="Manak J.R."/>
            <person name="Brown S.J."/>
        </authorList>
    </citation>
    <scope>GENOME REANNOTATION</scope>
    <source>
        <strain evidence="2 3">Georgia GA2</strain>
    </source>
</reference>
<evidence type="ECO:0000313" key="2">
    <source>
        <dbReference type="EMBL" id="KYB27527.1"/>
    </source>
</evidence>
<protein>
    <submittedName>
        <fullName evidence="2">Uncharacterized protein</fullName>
    </submittedName>
</protein>
<dbReference type="Proteomes" id="UP000007266">
    <property type="component" value="Linkage group 5"/>
</dbReference>
<dbReference type="EMBL" id="KQ971342">
    <property type="protein sequence ID" value="KYB27527.1"/>
    <property type="molecule type" value="Genomic_DNA"/>
</dbReference>
<proteinExistence type="predicted"/>
<name>A0A139WIE7_TRICA</name>
<evidence type="ECO:0000313" key="3">
    <source>
        <dbReference type="Proteomes" id="UP000007266"/>
    </source>
</evidence>
<keyword evidence="1" id="KW-0732">Signal</keyword>
<accession>A0A139WIE7</accession>
<feature type="chain" id="PRO_5007299978" evidence="1">
    <location>
        <begin position="20"/>
        <end position="436"/>
    </location>
</feature>